<dbReference type="PROSITE" id="PS00137">
    <property type="entry name" value="SUBTILASE_HIS"/>
    <property type="match status" value="1"/>
</dbReference>
<dbReference type="GO" id="GO:0006508">
    <property type="term" value="P:proteolysis"/>
    <property type="evidence" value="ECO:0007669"/>
    <property type="project" value="UniProtKB-KW"/>
</dbReference>
<evidence type="ECO:0000256" key="4">
    <source>
        <dbReference type="ARBA" id="ARBA00022670"/>
    </source>
</evidence>
<comment type="similarity">
    <text evidence="1 9 10">Belongs to the peptidase S8 family.</text>
</comment>
<dbReference type="Pfam" id="PF02225">
    <property type="entry name" value="PA"/>
    <property type="match status" value="1"/>
</dbReference>
<dbReference type="InterPro" id="IPR023827">
    <property type="entry name" value="Peptidase_S8_Asp-AS"/>
</dbReference>
<keyword evidence="7 9" id="KW-0720">Serine protease</keyword>
<dbReference type="PANTHER" id="PTHR43806">
    <property type="entry name" value="PEPTIDASE S8"/>
    <property type="match status" value="1"/>
</dbReference>
<dbReference type="PROSITE" id="PS00138">
    <property type="entry name" value="SUBTILASE_SER"/>
    <property type="match status" value="1"/>
</dbReference>
<dbReference type="InterPro" id="IPR046450">
    <property type="entry name" value="PA_dom_sf"/>
</dbReference>
<dbReference type="EMBL" id="LSFN01000014">
    <property type="protein sequence ID" value="OAB74784.1"/>
    <property type="molecule type" value="Genomic_DNA"/>
</dbReference>
<evidence type="ECO:0000256" key="9">
    <source>
        <dbReference type="PROSITE-ProRule" id="PRU01240"/>
    </source>
</evidence>
<dbReference type="InterPro" id="IPR036852">
    <property type="entry name" value="Peptidase_S8/S53_dom_sf"/>
</dbReference>
<keyword evidence="4 9" id="KW-0645">Protease</keyword>
<comment type="caution">
    <text evidence="13">The sequence shown here is derived from an EMBL/GenBank/DDBJ whole genome shotgun (WGS) entry which is preliminary data.</text>
</comment>
<evidence type="ECO:0000256" key="3">
    <source>
        <dbReference type="ARBA" id="ARBA00022525"/>
    </source>
</evidence>
<keyword evidence="14" id="KW-1185">Reference proteome</keyword>
<proteinExistence type="inferred from homology"/>
<dbReference type="PROSITE" id="PS51892">
    <property type="entry name" value="SUBTILASE"/>
    <property type="match status" value="1"/>
</dbReference>
<gene>
    <name evidence="13" type="ORF">PNBC_12185</name>
</gene>
<dbReference type="CDD" id="cd08547">
    <property type="entry name" value="Type_II_cohesin"/>
    <property type="match status" value="1"/>
</dbReference>
<evidence type="ECO:0000256" key="11">
    <source>
        <dbReference type="SAM" id="MobiDB-lite"/>
    </source>
</evidence>
<keyword evidence="3" id="KW-0964">Secreted</keyword>
<dbReference type="InterPro" id="IPR015500">
    <property type="entry name" value="Peptidase_S8_subtilisin-rel"/>
</dbReference>
<evidence type="ECO:0000313" key="14">
    <source>
        <dbReference type="Proteomes" id="UP000077134"/>
    </source>
</evidence>
<evidence type="ECO:0000256" key="10">
    <source>
        <dbReference type="RuleBase" id="RU003355"/>
    </source>
</evidence>
<evidence type="ECO:0000313" key="13">
    <source>
        <dbReference type="EMBL" id="OAB74784.1"/>
    </source>
</evidence>
<dbReference type="PRINTS" id="PR00723">
    <property type="entry name" value="SUBTILISIN"/>
</dbReference>
<dbReference type="InterPro" id="IPR010259">
    <property type="entry name" value="S8pro/Inhibitor_I9"/>
</dbReference>
<dbReference type="STRING" id="1763538.LPB68_01770"/>
<evidence type="ECO:0000259" key="12">
    <source>
        <dbReference type="PROSITE" id="PS51272"/>
    </source>
</evidence>
<dbReference type="RefSeq" id="WP_068658439.1">
    <property type="nucleotide sequence ID" value="NZ_CP017770.1"/>
</dbReference>
<dbReference type="Gene3D" id="3.50.30.30">
    <property type="match status" value="1"/>
</dbReference>
<feature type="domain" description="SLH" evidence="12">
    <location>
        <begin position="1383"/>
        <end position="1447"/>
    </location>
</feature>
<dbReference type="InterPro" id="IPR003137">
    <property type="entry name" value="PA_domain"/>
</dbReference>
<dbReference type="SUPFAM" id="SSF52025">
    <property type="entry name" value="PA domain"/>
    <property type="match status" value="1"/>
</dbReference>
<dbReference type="PROSITE" id="PS51272">
    <property type="entry name" value="SLH"/>
    <property type="match status" value="2"/>
</dbReference>
<dbReference type="PROSITE" id="PS00136">
    <property type="entry name" value="SUBTILASE_ASP"/>
    <property type="match status" value="1"/>
</dbReference>
<dbReference type="Proteomes" id="UP000077134">
    <property type="component" value="Unassembled WGS sequence"/>
</dbReference>
<dbReference type="PANTHER" id="PTHR43806:SF65">
    <property type="entry name" value="SERINE PROTEASE APRX"/>
    <property type="match status" value="1"/>
</dbReference>
<feature type="domain" description="SLH" evidence="12">
    <location>
        <begin position="1478"/>
        <end position="1539"/>
    </location>
</feature>
<protein>
    <recommendedName>
        <fullName evidence="12">SLH domain-containing protein</fullName>
    </recommendedName>
</protein>
<feature type="active site" description="Charge relay system" evidence="8 9">
    <location>
        <position position="229"/>
    </location>
</feature>
<dbReference type="InterPro" id="IPR050131">
    <property type="entry name" value="Peptidase_S8_subtilisin-like"/>
</dbReference>
<feature type="active site" description="Charge relay system" evidence="8 9">
    <location>
        <position position="587"/>
    </location>
</feature>
<dbReference type="InterPro" id="IPR000209">
    <property type="entry name" value="Peptidase_S8/S53_dom"/>
</dbReference>
<dbReference type="GO" id="GO:0004252">
    <property type="term" value="F:serine-type endopeptidase activity"/>
    <property type="evidence" value="ECO:0007669"/>
    <property type="project" value="UniProtKB-UniRule"/>
</dbReference>
<name>A0A167DU93_9BACL</name>
<dbReference type="Pfam" id="PF00395">
    <property type="entry name" value="SLH"/>
    <property type="match status" value="1"/>
</dbReference>
<dbReference type="InterPro" id="IPR022398">
    <property type="entry name" value="Peptidase_S8_His-AS"/>
</dbReference>
<organism evidence="13 14">
    <name type="scientific">Paenibacillus crassostreae</name>
    <dbReference type="NCBI Taxonomy" id="1763538"/>
    <lineage>
        <taxon>Bacteria</taxon>
        <taxon>Bacillati</taxon>
        <taxon>Bacillota</taxon>
        <taxon>Bacilli</taxon>
        <taxon>Bacillales</taxon>
        <taxon>Paenibacillaceae</taxon>
        <taxon>Paenibacillus</taxon>
    </lineage>
</organism>
<feature type="region of interest" description="Disordered" evidence="11">
    <location>
        <begin position="1152"/>
        <end position="1178"/>
    </location>
</feature>
<feature type="compositionally biased region" description="Pro residues" evidence="11">
    <location>
        <begin position="1160"/>
        <end position="1169"/>
    </location>
</feature>
<keyword evidence="6 9" id="KW-0378">Hydrolase</keyword>
<keyword evidence="5" id="KW-0732">Signal</keyword>
<feature type="active site" description="Charge relay system" evidence="8 9">
    <location>
        <position position="277"/>
    </location>
</feature>
<evidence type="ECO:0000256" key="2">
    <source>
        <dbReference type="ARBA" id="ARBA00022512"/>
    </source>
</evidence>
<dbReference type="Pfam" id="PF05922">
    <property type="entry name" value="Inhibitor_I9"/>
    <property type="match status" value="1"/>
</dbReference>
<evidence type="ECO:0000256" key="5">
    <source>
        <dbReference type="ARBA" id="ARBA00022729"/>
    </source>
</evidence>
<sequence>MRKSRKIIRSYMIYSLSILLILGIGFPTVSYAANVEDLSKDTLPIQSSLKPLGKIDFSDQTKIPEFNNIESLGLHEVTSTVPPENYVAFTDSTEPVTVIVELQTEPTEVFEATIPLGARVSINSHTNTLRQEHSTFKSAATSEAGAQFNREYTKVFNGYSITLPGNQIDQLLDLPGVKSIYPNVEYHALDVVESEGFTPSMDVSAPFIGADQMWESGYSGKGIKVGVIDTGIDYNHPSLKDAYSGGYDFVDDDADPMETLPDETKPLKNGKTYDTSHGTHVSGTIVGQGDPEHPDAGKGWVKGIAPEADLYVYRVLGPYGSGSSEDVIAAIEQSVADGMDVINLSLGSSLNNQYSADSKAADNATLAGVHVVLANGNDGPDEKTVGSPAAAQLAISVGASSPPVNTPIFDSQQIGRIYAQIATYAPELTPADQDLDLVYANLGSKEDYTNLDVHGKTVLVSRGIISFADKAINATEAGAKALIIHNNTAGEIAATLGSSGNYVPTYTITQADGLALKDEIIANGQSTVTFTIIEEQDLLADFSSRGPSLPYYSIKPDLSAPGVGIRSSIPSFTGEYNEAYEDSQGTSMAAPHIAGAVALLLEKAEQDGIDLNPDQIKSLLANNSVPLQDRQGSPYSVNQQGAGRVSLVNSSEAEAIVKVKEQLPVQLQGDANAEYYTSSASFGLLSAPSKASKLITVDNISNSIQKYDITVDWYNNDGLIVEPSMNTLFLRQGTPSSSFSLHLDIPEGTPDGEYDGQVVLTQEGTGHQLRVPFAVFVGESYELADISNIELGDVVFSPNGDNIVDTTEISFAVNTPLEDFSFFIFDGITGDPIGYTYDSIPVRPTHGIDYHKYTWDGTVTISDGSKLSLTNGYYIMVPVVWDTGDLITSSAEGFLVDLTAPEIALDSQSLILNPNQPGIGMISGEFINDLQIEYLYSAETLISELVSVSAIFESADGYKQVDGKVDEDGYFQVDVPLQKGDNTYYLFAYDSTGNGLQIPAEVIQYDFDPDSSQVNLSASNTKVTTGESFNVNVNYSVTEDVYYAEFNLTFDSKLILSKVTSTVTDDVYAGTDLSNLDITDVAGTDQKQLHYQVFLPNGGLQGSLLELTFVGSEEGSYPINISDVLLLNDNQKFIPVYGFSPTVVKVNKEDEQVPTDPTIPTDPPTPPPTYSGGTFSTTTPTPKKLTFKQGSVVESDKNDSHTALFSATTSILLEQLKKADAKLVTLDISDVPVGTYDTFNIHIDSSVVKQLQTDQKDLVIVGKGFEIVIPYQSLANFTVKDGFNLSLSIAKSDSSKSDIQTPVGGTAKLASVILTIQEPSTKLTTPVKITLNLDSSNYTNPLKLGVYYQTVNKQWMYLRAGNLSASNSIQFSTIDLGSFTTAEVTKSFIDILNHWSKHEIEVLAAHFLINGKESTETYKPNDHVNQAEFLTILDRLQSSATTWNDRIAEQGSRNNLTREEAAILLANALLKDSAEHVELTYKDIDSISSNAQAAVAFVTSKGYLKGNPNQTFNPQGYLTRAEVAVIISRVLADLRSDNE</sequence>
<evidence type="ECO:0000256" key="7">
    <source>
        <dbReference type="ARBA" id="ARBA00022825"/>
    </source>
</evidence>
<dbReference type="Gene3D" id="3.40.50.200">
    <property type="entry name" value="Peptidase S8/S53 domain"/>
    <property type="match status" value="1"/>
</dbReference>
<feature type="region of interest" description="Disordered" evidence="11">
    <location>
        <begin position="261"/>
        <end position="280"/>
    </location>
</feature>
<reference evidence="13 14" key="1">
    <citation type="submission" date="2016-02" db="EMBL/GenBank/DDBJ databases">
        <title>Paenibacillus sp. LPB0068, isolated from Crassostrea gigas.</title>
        <authorList>
            <person name="Shin S.-K."/>
            <person name="Yi H."/>
        </authorList>
    </citation>
    <scope>NUCLEOTIDE SEQUENCE [LARGE SCALE GENOMIC DNA]</scope>
    <source>
        <strain evidence="13 14">LPB0068</strain>
    </source>
</reference>
<evidence type="ECO:0000256" key="1">
    <source>
        <dbReference type="ARBA" id="ARBA00011073"/>
    </source>
</evidence>
<dbReference type="CDD" id="cd07474">
    <property type="entry name" value="Peptidases_S8_subtilisin_Vpr-like"/>
    <property type="match status" value="1"/>
</dbReference>
<dbReference type="OrthoDB" id="9798386at2"/>
<evidence type="ECO:0000256" key="6">
    <source>
        <dbReference type="ARBA" id="ARBA00022801"/>
    </source>
</evidence>
<accession>A0A167DU93</accession>
<dbReference type="CDD" id="cd02133">
    <property type="entry name" value="PA_C5a_like"/>
    <property type="match status" value="1"/>
</dbReference>
<dbReference type="Pfam" id="PF00082">
    <property type="entry name" value="Peptidase_S8"/>
    <property type="match status" value="1"/>
</dbReference>
<keyword evidence="2" id="KW-0134">Cell wall</keyword>
<dbReference type="SUPFAM" id="SSF52743">
    <property type="entry name" value="Subtilisin-like"/>
    <property type="match status" value="1"/>
</dbReference>
<dbReference type="InterPro" id="IPR001119">
    <property type="entry name" value="SLH_dom"/>
</dbReference>
<dbReference type="KEGG" id="pcx:LPB68_01770"/>
<evidence type="ECO:0000256" key="8">
    <source>
        <dbReference type="PIRSR" id="PIRSR615500-1"/>
    </source>
</evidence>
<dbReference type="InterPro" id="IPR023828">
    <property type="entry name" value="Peptidase_S8_Ser-AS"/>
</dbReference>
<dbReference type="Gene3D" id="2.60.40.680">
    <property type="match status" value="1"/>
</dbReference>
<dbReference type="InterPro" id="IPR034213">
    <property type="entry name" value="S8_Vpr-like"/>
</dbReference>